<comment type="caution">
    <text evidence="1">The sequence shown here is derived from an EMBL/GenBank/DDBJ whole genome shotgun (WGS) entry which is preliminary data.</text>
</comment>
<name>A0ABT1NEE5_9FIRM</name>
<evidence type="ECO:0000313" key="2">
    <source>
        <dbReference type="Proteomes" id="UP001651880"/>
    </source>
</evidence>
<dbReference type="EMBL" id="JAJEKE010000006">
    <property type="protein sequence ID" value="MCQ1529650.1"/>
    <property type="molecule type" value="Genomic_DNA"/>
</dbReference>
<dbReference type="RefSeq" id="WP_255227163.1">
    <property type="nucleotide sequence ID" value="NZ_JAJEKE010000006.1"/>
</dbReference>
<dbReference type="SUPFAM" id="SSF56784">
    <property type="entry name" value="HAD-like"/>
    <property type="match status" value="1"/>
</dbReference>
<dbReference type="GO" id="GO:0016787">
    <property type="term" value="F:hydrolase activity"/>
    <property type="evidence" value="ECO:0007669"/>
    <property type="project" value="UniProtKB-KW"/>
</dbReference>
<dbReference type="Gene3D" id="3.40.50.1000">
    <property type="entry name" value="HAD superfamily/HAD-like"/>
    <property type="match status" value="1"/>
</dbReference>
<sequence length="156" mass="16819">MLIYDIPGLGVIEIENIVFDYNGTIATDGKLTDGVKGLLAELKSRANIYILTADTYGTVEAECAQSSVSVRTFPKGKAADFKKEIVESIGADKTICIGNGFNDIEMFKSARLSIAVIEREGCSGKLLAHADVVVCSIMDAIDILLKDSRLKATLRE</sequence>
<keyword evidence="1" id="KW-0378">Hydrolase</keyword>
<dbReference type="InterPro" id="IPR036412">
    <property type="entry name" value="HAD-like_sf"/>
</dbReference>
<dbReference type="Proteomes" id="UP001651880">
    <property type="component" value="Unassembled WGS sequence"/>
</dbReference>
<evidence type="ECO:0000313" key="1">
    <source>
        <dbReference type="EMBL" id="MCQ1529650.1"/>
    </source>
</evidence>
<proteinExistence type="predicted"/>
<dbReference type="Pfam" id="PF00702">
    <property type="entry name" value="Hydrolase"/>
    <property type="match status" value="1"/>
</dbReference>
<protein>
    <submittedName>
        <fullName evidence="1">HAD family hydrolase</fullName>
    </submittedName>
</protein>
<gene>
    <name evidence="1" type="ORF">LJD61_08795</name>
</gene>
<accession>A0ABT1NEE5</accession>
<dbReference type="InterPro" id="IPR023214">
    <property type="entry name" value="HAD_sf"/>
</dbReference>
<reference evidence="1 2" key="1">
    <citation type="submission" date="2021-10" db="EMBL/GenBank/DDBJ databases">
        <title>Lutispora strain m25 sp. nov., a thermophilic, non-spore-forming bacterium isolated from a lab-scale methanogenic bioreactor digesting anaerobic sludge.</title>
        <authorList>
            <person name="El Houari A."/>
            <person name="Mcdonald J."/>
        </authorList>
    </citation>
    <scope>NUCLEOTIDE SEQUENCE [LARGE SCALE GENOMIC DNA]</scope>
    <source>
        <strain evidence="2">m25</strain>
    </source>
</reference>
<keyword evidence="2" id="KW-1185">Reference proteome</keyword>
<organism evidence="1 2">
    <name type="scientific">Lutispora saccharofermentans</name>
    <dbReference type="NCBI Taxonomy" id="3024236"/>
    <lineage>
        <taxon>Bacteria</taxon>
        <taxon>Bacillati</taxon>
        <taxon>Bacillota</taxon>
        <taxon>Clostridia</taxon>
        <taxon>Lutisporales</taxon>
        <taxon>Lutisporaceae</taxon>
        <taxon>Lutispora</taxon>
    </lineage>
</organism>